<dbReference type="EMBL" id="ATMR01000091">
    <property type="protein sequence ID" value="EPR73423.1"/>
    <property type="molecule type" value="Genomic_DNA"/>
</dbReference>
<dbReference type="Proteomes" id="UP000014962">
    <property type="component" value="Unassembled WGS sequence"/>
</dbReference>
<proteinExistence type="predicted"/>
<keyword evidence="2" id="KW-1185">Reference proteome</keyword>
<dbReference type="RefSeq" id="WP_020894323.1">
    <property type="nucleotide sequence ID" value="NZ_ATMR01000091.1"/>
</dbReference>
<reference evidence="1 2" key="1">
    <citation type="journal article" date="2013" name="Genome Announc.">
        <title>Draft Genome Sequence of Winogradskyella psychrotolerans RS-3T, Isolated from the Marine Transect of Kongsfjorden, Ny-Alesund, Svalbard, Arctic Ocean.</title>
        <authorList>
            <person name="Kumar Pinnaka A."/>
            <person name="Ara S."/>
            <person name="Singh A."/>
            <person name="Shivaji S."/>
        </authorList>
    </citation>
    <scope>NUCLEOTIDE SEQUENCE [LARGE SCALE GENOMIC DNA]</scope>
    <source>
        <strain evidence="1 2">RS-3</strain>
    </source>
</reference>
<evidence type="ECO:0000313" key="1">
    <source>
        <dbReference type="EMBL" id="EPR73423.1"/>
    </source>
</evidence>
<name>S7XBN6_9FLAO</name>
<dbReference type="OrthoDB" id="5175111at2"/>
<sequence>MKQLSTIISKEFGAKIIEYNSNNSNANIYLQEAKNKINAPKHQLNKIIDRLNEYWAVYHEKWDAYSIEDNFLLLSILDDKDDDCTFFNVMTIDEFGLNVFFEVENLNKSNPFDHEFYYIPWKEVDQIEKIILEGELNLRFYIINSTNHIDVPINTFIPSNENFLINLFTTIIKSVQSVDIRVENDLRKKIESVNKLIDDEKDYTTALDLLEKLNLEENELGYKLEQYPSFQLQMHICLYELKRFDECVILIDNFDLNFEDDDYFKPLFLLSKAEILKNRGEYFHALQLLEQSEKLTKDASLILDLKSLKNEVTGKIENGFIQIPRQERKTILISNDIFRSANKSFIALNTNTVSSLNFPIGHPKLNEVYVVHPRRDDYYLPLHNTEEQLTLDRMSEYATLLQCLGATSFEVSSNKSKVKQEQSNTNTNTNVKVDVKIHGGEVNSQNQKSNDSFSDFDSKISQSQKYQPFKKPYIPDELVWYHSDINWQKLAKQRLEGNLLEHTEIVSVSQIENFSSEELKNINLDIKAFFVKVGVNYSKDIKADSKSNKKHTWTVTVKFEDVRNLSEQHIPKISEQNITIDQKNSINNPLVDKYKKDILFMLKNDNIIDEIERKILDRKAIKYNISKNDANEIERNVFKSIYTDNELEYIEQLQDILIDGSIEEDEKLILSRYANEYGLTEERSQAINDIFIK</sequence>
<protein>
    <submittedName>
        <fullName evidence="1">Uncharacterized protein</fullName>
    </submittedName>
</protein>
<comment type="caution">
    <text evidence="1">The sequence shown here is derived from an EMBL/GenBank/DDBJ whole genome shotgun (WGS) entry which is preliminary data.</text>
</comment>
<gene>
    <name evidence="1" type="ORF">ADIWIN_1453</name>
</gene>
<evidence type="ECO:0000313" key="2">
    <source>
        <dbReference type="Proteomes" id="UP000014962"/>
    </source>
</evidence>
<dbReference type="STRING" id="641526.ADIWIN_1453"/>
<dbReference type="eggNOG" id="COG0457">
    <property type="taxonomic scope" value="Bacteria"/>
</dbReference>
<dbReference type="AlphaFoldDB" id="S7XBN6"/>
<organism evidence="1 2">
    <name type="scientific">Winogradskyella psychrotolerans RS-3</name>
    <dbReference type="NCBI Taxonomy" id="641526"/>
    <lineage>
        <taxon>Bacteria</taxon>
        <taxon>Pseudomonadati</taxon>
        <taxon>Bacteroidota</taxon>
        <taxon>Flavobacteriia</taxon>
        <taxon>Flavobacteriales</taxon>
        <taxon>Flavobacteriaceae</taxon>
        <taxon>Winogradskyella</taxon>
    </lineage>
</organism>
<accession>S7XBN6</accession>